<dbReference type="Gene3D" id="3.10.450.50">
    <property type="match status" value="1"/>
</dbReference>
<comment type="caution">
    <text evidence="1">The sequence shown here is derived from an EMBL/GenBank/DDBJ whole genome shotgun (WGS) entry which is preliminary data.</text>
</comment>
<accession>A0A016VYR4</accession>
<name>A0A016VYR4_9BILA</name>
<protein>
    <recommendedName>
        <fullName evidence="3">DUF4440 domain-containing protein</fullName>
    </recommendedName>
</protein>
<dbReference type="Proteomes" id="UP000024635">
    <property type="component" value="Unassembled WGS sequence"/>
</dbReference>
<gene>
    <name evidence="1" type="primary">Acey_s0002.g1071</name>
    <name evidence="1" type="ORF">Y032_0002g1071</name>
</gene>
<dbReference type="AlphaFoldDB" id="A0A016VYR4"/>
<dbReference type="InterPro" id="IPR032710">
    <property type="entry name" value="NTF2-like_dom_sf"/>
</dbReference>
<dbReference type="EMBL" id="JARK01001338">
    <property type="protein sequence ID" value="EYC32739.1"/>
    <property type="molecule type" value="Genomic_DNA"/>
</dbReference>
<evidence type="ECO:0000313" key="1">
    <source>
        <dbReference type="EMBL" id="EYC32739.1"/>
    </source>
</evidence>
<keyword evidence="2" id="KW-1185">Reference proteome</keyword>
<dbReference type="PANTHER" id="PTHR31664:SF4">
    <property type="entry name" value="DUF4440 DOMAIN-CONTAINING PROTEIN"/>
    <property type="match status" value="1"/>
</dbReference>
<evidence type="ECO:0000313" key="2">
    <source>
        <dbReference type="Proteomes" id="UP000024635"/>
    </source>
</evidence>
<dbReference type="PANTHER" id="PTHR31664">
    <property type="entry name" value="PROTEIN CBG16427"/>
    <property type="match status" value="1"/>
</dbReference>
<dbReference type="SUPFAM" id="SSF54427">
    <property type="entry name" value="NTF2-like"/>
    <property type="match status" value="1"/>
</dbReference>
<organism evidence="1 2">
    <name type="scientific">Ancylostoma ceylanicum</name>
    <dbReference type="NCBI Taxonomy" id="53326"/>
    <lineage>
        <taxon>Eukaryota</taxon>
        <taxon>Metazoa</taxon>
        <taxon>Ecdysozoa</taxon>
        <taxon>Nematoda</taxon>
        <taxon>Chromadorea</taxon>
        <taxon>Rhabditida</taxon>
        <taxon>Rhabditina</taxon>
        <taxon>Rhabditomorpha</taxon>
        <taxon>Strongyloidea</taxon>
        <taxon>Ancylostomatidae</taxon>
        <taxon>Ancylostomatinae</taxon>
        <taxon>Ancylostoma</taxon>
    </lineage>
</organism>
<sequence length="164" mass="18946">MIMVLDRKNSPLKQPLISEAKSLLRPTFEKFCKAVEEQKWDEAVAFYDEEAALVETGKKGVHGREAIKQEFLKFSEVAGKVTFKVAFLIVFRVFERIYTFLVVSTALFSQVLSEHYEMTTDFITLNAEFELTSEKKGVEKGKALQIWRKKGDSYQLYHEEFSVA</sequence>
<proteinExistence type="predicted"/>
<evidence type="ECO:0008006" key="3">
    <source>
        <dbReference type="Google" id="ProtNLM"/>
    </source>
</evidence>
<reference evidence="2" key="1">
    <citation type="journal article" date="2015" name="Nat. Genet.">
        <title>The genome and transcriptome of the zoonotic hookworm Ancylostoma ceylanicum identify infection-specific gene families.</title>
        <authorList>
            <person name="Schwarz E.M."/>
            <person name="Hu Y."/>
            <person name="Antoshechkin I."/>
            <person name="Miller M.M."/>
            <person name="Sternberg P.W."/>
            <person name="Aroian R.V."/>
        </authorList>
    </citation>
    <scope>NUCLEOTIDE SEQUENCE</scope>
    <source>
        <strain evidence="2">HY135</strain>
    </source>
</reference>
<dbReference type="OrthoDB" id="5793381at2759"/>